<evidence type="ECO:0000313" key="1">
    <source>
        <dbReference type="EMBL" id="SMO36375.1"/>
    </source>
</evidence>
<evidence type="ECO:0000313" key="2">
    <source>
        <dbReference type="Proteomes" id="UP000315636"/>
    </source>
</evidence>
<dbReference type="RefSeq" id="WP_142503946.1">
    <property type="nucleotide sequence ID" value="NZ_FXTI01000001.1"/>
</dbReference>
<organism evidence="1 2">
    <name type="scientific">Melghirimyces algeriensis</name>
    <dbReference type="NCBI Taxonomy" id="910412"/>
    <lineage>
        <taxon>Bacteria</taxon>
        <taxon>Bacillati</taxon>
        <taxon>Bacillota</taxon>
        <taxon>Bacilli</taxon>
        <taxon>Bacillales</taxon>
        <taxon>Thermoactinomycetaceae</taxon>
        <taxon>Melghirimyces</taxon>
    </lineage>
</organism>
<dbReference type="OrthoDB" id="2970588at2"/>
<proteinExistence type="predicted"/>
<keyword evidence="2" id="KW-1185">Reference proteome</keyword>
<reference evidence="1 2" key="1">
    <citation type="submission" date="2017-05" db="EMBL/GenBank/DDBJ databases">
        <authorList>
            <person name="Varghese N."/>
            <person name="Submissions S."/>
        </authorList>
    </citation>
    <scope>NUCLEOTIDE SEQUENCE [LARGE SCALE GENOMIC DNA]</scope>
    <source>
        <strain evidence="1 2">DSM 45474</strain>
    </source>
</reference>
<name>A0A521ANK2_9BACL</name>
<gene>
    <name evidence="1" type="ORF">SAMN06264849_101245</name>
</gene>
<protein>
    <submittedName>
        <fullName evidence="1">Uncharacterized protein</fullName>
    </submittedName>
</protein>
<dbReference type="AlphaFoldDB" id="A0A521ANK2"/>
<accession>A0A521ANK2</accession>
<dbReference type="EMBL" id="FXTI01000001">
    <property type="protein sequence ID" value="SMO36375.1"/>
    <property type="molecule type" value="Genomic_DNA"/>
</dbReference>
<dbReference type="Proteomes" id="UP000315636">
    <property type="component" value="Unassembled WGS sequence"/>
</dbReference>
<sequence>MFVHGVPFIHLVKHGSVLSSAGKKRRKTPTQKADADRLVNRLGFEPIHLLRSSKDYPLPLCIQQCLRYGDTILAFPGVPYPRVQLSRHEWGVPFLEISRVAWVLTTRPMAAEWLHRRLPGIPLMLWIPREWRRFPRFQREKTSLHESQ</sequence>